<keyword evidence="3" id="KW-1185">Reference proteome</keyword>
<dbReference type="Proteomes" id="UP001279734">
    <property type="component" value="Unassembled WGS sequence"/>
</dbReference>
<accession>A0AAD3RXS5</accession>
<feature type="transmembrane region" description="Helical" evidence="1">
    <location>
        <begin position="192"/>
        <end position="210"/>
    </location>
</feature>
<sequence>MISQVIQFHPKLNYLGKGVWAVRFLSGLKVHEEELMIYVMIPAVSYCSCPPCFLILSVSEPRQVMMIQIQICVMVPAVSYCSYPPCFLIHSVVELGQGWCTNCLSLTVEGEVYLSIDWPFWLCLLDMFRLSIQPFSAHILLASSSLVMCACIWYCSNRDHVVVIFGMPCELCWLNCGLLFYASLVVHNPGEGALVILLTKAYWGAQGIFLRKMGAFAWFPMCWPLIGPLFMKIHVNFTEGTNAPSAAPELPVVDKGATFLFRAHNAFFFYAGRGGLLGVDECFVHEKKLAGLNSVFGLDCLGVIPSCTGVHLYKSDTRSIAFAFLRSKQSDAEMKFVTMLIHAFNAQKPQEVRHNAY</sequence>
<keyword evidence="1" id="KW-0472">Membrane</keyword>
<feature type="transmembrane region" description="Helical" evidence="1">
    <location>
        <begin position="35"/>
        <end position="59"/>
    </location>
</feature>
<feature type="transmembrane region" description="Helical" evidence="1">
    <location>
        <begin position="71"/>
        <end position="92"/>
    </location>
</feature>
<gene>
    <name evidence="2" type="ORF">Nepgr_001677</name>
</gene>
<name>A0AAD3RXS5_NEPGR</name>
<organism evidence="2 3">
    <name type="scientific">Nepenthes gracilis</name>
    <name type="common">Slender pitcher plant</name>
    <dbReference type="NCBI Taxonomy" id="150966"/>
    <lineage>
        <taxon>Eukaryota</taxon>
        <taxon>Viridiplantae</taxon>
        <taxon>Streptophyta</taxon>
        <taxon>Embryophyta</taxon>
        <taxon>Tracheophyta</taxon>
        <taxon>Spermatophyta</taxon>
        <taxon>Magnoliopsida</taxon>
        <taxon>eudicotyledons</taxon>
        <taxon>Gunneridae</taxon>
        <taxon>Pentapetalae</taxon>
        <taxon>Caryophyllales</taxon>
        <taxon>Nepenthaceae</taxon>
        <taxon>Nepenthes</taxon>
    </lineage>
</organism>
<proteinExistence type="predicted"/>
<keyword evidence="1" id="KW-0812">Transmembrane</keyword>
<reference evidence="2" key="1">
    <citation type="submission" date="2023-05" db="EMBL/GenBank/DDBJ databases">
        <title>Nepenthes gracilis genome sequencing.</title>
        <authorList>
            <person name="Fukushima K."/>
        </authorList>
    </citation>
    <scope>NUCLEOTIDE SEQUENCE</scope>
    <source>
        <strain evidence="2">SING2019-196</strain>
    </source>
</reference>
<protein>
    <submittedName>
        <fullName evidence="2">Uncharacterized protein</fullName>
    </submittedName>
</protein>
<feature type="transmembrane region" description="Helical" evidence="1">
    <location>
        <begin position="135"/>
        <end position="155"/>
    </location>
</feature>
<dbReference type="EMBL" id="BSYO01000001">
    <property type="protein sequence ID" value="GMG99837.1"/>
    <property type="molecule type" value="Genomic_DNA"/>
</dbReference>
<evidence type="ECO:0000256" key="1">
    <source>
        <dbReference type="SAM" id="Phobius"/>
    </source>
</evidence>
<comment type="caution">
    <text evidence="2">The sequence shown here is derived from an EMBL/GenBank/DDBJ whole genome shotgun (WGS) entry which is preliminary data.</text>
</comment>
<dbReference type="AlphaFoldDB" id="A0AAD3RXS5"/>
<keyword evidence="1" id="KW-1133">Transmembrane helix</keyword>
<evidence type="ECO:0000313" key="3">
    <source>
        <dbReference type="Proteomes" id="UP001279734"/>
    </source>
</evidence>
<feature type="transmembrane region" description="Helical" evidence="1">
    <location>
        <begin position="162"/>
        <end position="186"/>
    </location>
</feature>
<evidence type="ECO:0000313" key="2">
    <source>
        <dbReference type="EMBL" id="GMG99837.1"/>
    </source>
</evidence>